<dbReference type="AlphaFoldDB" id="A0A9N8EZK5"/>
<comment type="caution">
    <text evidence="1">The sequence shown here is derived from an EMBL/GenBank/DDBJ whole genome shotgun (WGS) entry which is preliminary data.</text>
</comment>
<name>A0A9N8EZK5_9STRA</name>
<protein>
    <submittedName>
        <fullName evidence="1">Uncharacterized protein</fullName>
    </submittedName>
</protein>
<evidence type="ECO:0000313" key="1">
    <source>
        <dbReference type="EMBL" id="CAB9529758.1"/>
    </source>
</evidence>
<organism evidence="1 2">
    <name type="scientific">Seminavis robusta</name>
    <dbReference type="NCBI Taxonomy" id="568900"/>
    <lineage>
        <taxon>Eukaryota</taxon>
        <taxon>Sar</taxon>
        <taxon>Stramenopiles</taxon>
        <taxon>Ochrophyta</taxon>
        <taxon>Bacillariophyta</taxon>
        <taxon>Bacillariophyceae</taxon>
        <taxon>Bacillariophycidae</taxon>
        <taxon>Naviculales</taxon>
        <taxon>Naviculaceae</taxon>
        <taxon>Seminavis</taxon>
    </lineage>
</organism>
<keyword evidence="2" id="KW-1185">Reference proteome</keyword>
<proteinExistence type="predicted"/>
<accession>A0A9N8EZK5</accession>
<evidence type="ECO:0000313" key="2">
    <source>
        <dbReference type="Proteomes" id="UP001153069"/>
    </source>
</evidence>
<dbReference type="EMBL" id="CAICTM010002612">
    <property type="protein sequence ID" value="CAB9529758.1"/>
    <property type="molecule type" value="Genomic_DNA"/>
</dbReference>
<sequence length="201" mass="22291">MSQNKLAKQIAETAGGDFGVSARLDIPTGMIGLLEPFPSEEDRDAFYAFQSNKEGEDFMRRLKRSGCSYVARTLDDPQTNLTKSSEHPYRYSALKQLVAQYPASITAKQMFAAADGCYTAKGYIKSGDFKGAARALAEALRQDWMEANKCVAGTFLDDDMAALESEMIALYNNVFQAKGLRFDALFVHVFILMYRDDIEGG</sequence>
<reference evidence="1" key="1">
    <citation type="submission" date="2020-06" db="EMBL/GenBank/DDBJ databases">
        <authorList>
            <consortium name="Plant Systems Biology data submission"/>
        </authorList>
    </citation>
    <scope>NUCLEOTIDE SEQUENCE</scope>
    <source>
        <strain evidence="1">D6</strain>
    </source>
</reference>
<dbReference type="Proteomes" id="UP001153069">
    <property type="component" value="Unassembled WGS sequence"/>
</dbReference>
<gene>
    <name evidence="1" type="ORF">SEMRO_2614_G332660.1</name>
</gene>